<dbReference type="PANTHER" id="PTHR11742">
    <property type="entry name" value="MANNOSYL-OLIGOSACCHARIDE ALPHA-1,2-MANNOSIDASE-RELATED"/>
    <property type="match status" value="1"/>
</dbReference>
<keyword evidence="13 20" id="KW-1015">Disulfide bond</keyword>
<evidence type="ECO:0000313" key="23">
    <source>
        <dbReference type="EMBL" id="SSX28390.1"/>
    </source>
</evidence>
<evidence type="ECO:0000256" key="16">
    <source>
        <dbReference type="ARBA" id="ARBA00047669"/>
    </source>
</evidence>
<dbReference type="GO" id="GO:0004571">
    <property type="term" value="F:mannosyl-oligosaccharide 1,2-alpha-mannosidase activity"/>
    <property type="evidence" value="ECO:0007669"/>
    <property type="project" value="UniProtKB-EC"/>
</dbReference>
<comment type="subcellular location">
    <subcellularLocation>
        <location evidence="2">Golgi apparatus membrane</location>
        <topology evidence="2">Single-pass type II membrane protein</topology>
    </subcellularLocation>
</comment>
<protein>
    <recommendedName>
        <fullName evidence="21">alpha-1,2-Mannosidase</fullName>
        <ecNumber evidence="21">3.2.1.-</ecNumber>
    </recommendedName>
</protein>
<keyword evidence="6 19" id="KW-0479">Metal-binding</keyword>
<evidence type="ECO:0000256" key="17">
    <source>
        <dbReference type="ARBA" id="ARBA00048605"/>
    </source>
</evidence>
<evidence type="ECO:0000256" key="9">
    <source>
        <dbReference type="ARBA" id="ARBA00022968"/>
    </source>
</evidence>
<keyword evidence="14" id="KW-0325">Glycoprotein</keyword>
<name>A0A336MEL7_CULSO</name>
<comment type="catalytic activity">
    <reaction evidence="17">
        <text>N(4)-(alpha-D-Man-(1-&gt;2)-alpha-D-Man-(1-&gt;2)-alpha-D-Man-(1-&gt;3)-[alpha-D-Man-(1-&gt;2)-alpha-D-Man-(1-&gt;3)-[alpha-D-Man-(1-&gt;2)-alpha-D-Man-(1-&gt;6)]-alpha-D-Man-(1-&gt;6)]-beta-D-Man-(1-&gt;4)-beta-D-GlcNAc-(1-&gt;4)-beta-D-GlcNAc)-L-asparaginyl-[protein] (N-glucan mannose isomer 9A1,2,3B1,2,3) + 4 H2O = N(4)-(alpha-D-Man-(1-&gt;3)-[alpha-D-Man-(1-&gt;3)-[alpha-D-Man-(1-&gt;6)]-alpha-D-Man-(1-&gt;6)]-beta-D-Man-(1-&gt;4)-beta-D-GlcNAc-(1-&gt;4)-beta-D-GlcNAc)-L-asparaginyl-[protein] (N-glucan mannose isomer 5A1,2) + 4 beta-D-mannose</text>
        <dbReference type="Rhea" id="RHEA:56008"/>
        <dbReference type="Rhea" id="RHEA-COMP:14356"/>
        <dbReference type="Rhea" id="RHEA-COMP:14367"/>
        <dbReference type="ChEBI" id="CHEBI:15377"/>
        <dbReference type="ChEBI" id="CHEBI:28563"/>
        <dbReference type="ChEBI" id="CHEBI:59087"/>
        <dbReference type="ChEBI" id="CHEBI:139493"/>
        <dbReference type="EC" id="3.2.1.113"/>
    </reaction>
</comment>
<keyword evidence="11" id="KW-0333">Golgi apparatus</keyword>
<evidence type="ECO:0000256" key="19">
    <source>
        <dbReference type="PIRSR" id="PIRSR601382-2"/>
    </source>
</evidence>
<dbReference type="EMBL" id="UFQS01000999">
    <property type="protein sequence ID" value="SSX08368.1"/>
    <property type="molecule type" value="Genomic_DNA"/>
</dbReference>
<keyword evidence="12" id="KW-0472">Membrane</keyword>
<keyword evidence="15 21" id="KW-0326">Glycosidase</keyword>
<evidence type="ECO:0000256" key="1">
    <source>
        <dbReference type="ARBA" id="ARBA00001913"/>
    </source>
</evidence>
<comment type="similarity">
    <text evidence="4 21">Belongs to the glycosyl hydrolase 47 family.</text>
</comment>
<evidence type="ECO:0000256" key="18">
    <source>
        <dbReference type="PIRSR" id="PIRSR601382-1"/>
    </source>
</evidence>
<evidence type="ECO:0000256" key="3">
    <source>
        <dbReference type="ARBA" id="ARBA00004922"/>
    </source>
</evidence>
<evidence type="ECO:0000256" key="14">
    <source>
        <dbReference type="ARBA" id="ARBA00023180"/>
    </source>
</evidence>
<evidence type="ECO:0000313" key="22">
    <source>
        <dbReference type="EMBL" id="SSX08368.1"/>
    </source>
</evidence>
<organism evidence="23">
    <name type="scientific">Culicoides sonorensis</name>
    <name type="common">Biting midge</name>
    <dbReference type="NCBI Taxonomy" id="179676"/>
    <lineage>
        <taxon>Eukaryota</taxon>
        <taxon>Metazoa</taxon>
        <taxon>Ecdysozoa</taxon>
        <taxon>Arthropoda</taxon>
        <taxon>Hexapoda</taxon>
        <taxon>Insecta</taxon>
        <taxon>Pterygota</taxon>
        <taxon>Neoptera</taxon>
        <taxon>Endopterygota</taxon>
        <taxon>Diptera</taxon>
        <taxon>Nematocera</taxon>
        <taxon>Chironomoidea</taxon>
        <taxon>Ceratopogonidae</taxon>
        <taxon>Ceratopogoninae</taxon>
        <taxon>Culicoides</taxon>
        <taxon>Monoculicoides</taxon>
    </lineage>
</organism>
<evidence type="ECO:0000256" key="4">
    <source>
        <dbReference type="ARBA" id="ARBA00007658"/>
    </source>
</evidence>
<feature type="disulfide bond" evidence="20">
    <location>
        <begin position="271"/>
        <end position="304"/>
    </location>
</feature>
<dbReference type="OMA" id="VEGCLWA"/>
<dbReference type="SUPFAM" id="SSF48225">
    <property type="entry name" value="Seven-hairpin glycosidases"/>
    <property type="match status" value="1"/>
</dbReference>
<comment type="catalytic activity">
    <reaction evidence="16">
        <text>N(4)-(alpha-D-Man-(1-&gt;2)-alpha-D-Man-(1-&gt;2)-alpha-D-Man-(1-&gt;3)-[alpha-D-Man-(1-&gt;3)-[alpha-D-Man-(1-&gt;2)-alpha-D-Man-(1-&gt;6)]-alpha-D-Man-(1-&gt;6)]-beta-D-Man-(1-&gt;4)-beta-D-GlcNAc-(1-&gt;4)-beta-D-GlcNAc)-L-asparaginyl-[protein] (N-glucan mannose isomer 8A1,2,3B1,3) + 3 H2O = N(4)-(alpha-D-Man-(1-&gt;3)-[alpha-D-Man-(1-&gt;3)-[alpha-D-Man-(1-&gt;6)]-alpha-D-Man-(1-&gt;6)]-beta-D-Man-(1-&gt;4)-beta-D-GlcNAc-(1-&gt;4)-beta-D-GlcNAc)-L-asparaginyl-[protein] (N-glucan mannose isomer 5A1,2) + 3 beta-D-mannose</text>
        <dbReference type="Rhea" id="RHEA:56028"/>
        <dbReference type="Rhea" id="RHEA-COMP:14358"/>
        <dbReference type="Rhea" id="RHEA-COMP:14367"/>
        <dbReference type="ChEBI" id="CHEBI:15377"/>
        <dbReference type="ChEBI" id="CHEBI:28563"/>
        <dbReference type="ChEBI" id="CHEBI:59087"/>
        <dbReference type="ChEBI" id="CHEBI:60628"/>
        <dbReference type="EC" id="3.2.1.113"/>
    </reaction>
</comment>
<evidence type="ECO:0000256" key="15">
    <source>
        <dbReference type="ARBA" id="ARBA00023295"/>
    </source>
</evidence>
<feature type="active site" evidence="18">
    <location>
        <position position="208"/>
    </location>
</feature>
<evidence type="ECO:0000256" key="7">
    <source>
        <dbReference type="ARBA" id="ARBA00022801"/>
    </source>
</evidence>
<feature type="active site" description="Proton donor" evidence="18">
    <location>
        <position position="81"/>
    </location>
</feature>
<evidence type="ECO:0000256" key="11">
    <source>
        <dbReference type="ARBA" id="ARBA00023034"/>
    </source>
</evidence>
<evidence type="ECO:0000256" key="21">
    <source>
        <dbReference type="RuleBase" id="RU361193"/>
    </source>
</evidence>
<reference evidence="22" key="1">
    <citation type="submission" date="2018-04" db="EMBL/GenBank/DDBJ databases">
        <authorList>
            <person name="Go L.Y."/>
            <person name="Mitchell J.A."/>
        </authorList>
    </citation>
    <scope>NUCLEOTIDE SEQUENCE</scope>
    <source>
        <tissue evidence="22">Whole organism</tissue>
    </source>
</reference>
<feature type="binding site" evidence="19">
    <location>
        <position position="433"/>
    </location>
    <ligand>
        <name>Ca(2+)</name>
        <dbReference type="ChEBI" id="CHEBI:29108"/>
    </ligand>
</feature>
<keyword evidence="7 21" id="KW-0378">Hydrolase</keyword>
<gene>
    <name evidence="23" type="primary">CSON015578</name>
</gene>
<keyword evidence="9" id="KW-0735">Signal-anchor</keyword>
<dbReference type="FunFam" id="1.50.10.10:FF:000017">
    <property type="entry name" value="alpha-1,2-Mannosidase"/>
    <property type="match status" value="1"/>
</dbReference>
<keyword evidence="10" id="KW-1133">Transmembrane helix</keyword>
<dbReference type="AlphaFoldDB" id="A0A336MEL7"/>
<feature type="active site" description="Proton donor" evidence="18">
    <location>
        <position position="318"/>
    </location>
</feature>
<dbReference type="Gene3D" id="1.50.10.10">
    <property type="match status" value="1"/>
</dbReference>
<keyword evidence="5" id="KW-0812">Transmembrane</keyword>
<dbReference type="InterPro" id="IPR036026">
    <property type="entry name" value="Seven-hairpin_glycosidases"/>
</dbReference>
<evidence type="ECO:0000256" key="8">
    <source>
        <dbReference type="ARBA" id="ARBA00022837"/>
    </source>
</evidence>
<reference evidence="23" key="2">
    <citation type="submission" date="2018-07" db="EMBL/GenBank/DDBJ databases">
        <authorList>
            <person name="Quirk P.G."/>
            <person name="Krulwich T.A."/>
        </authorList>
    </citation>
    <scope>NUCLEOTIDE SEQUENCE</scope>
</reference>
<dbReference type="Pfam" id="PF01532">
    <property type="entry name" value="Glyco_hydro_47"/>
    <property type="match status" value="1"/>
</dbReference>
<evidence type="ECO:0000256" key="13">
    <source>
        <dbReference type="ARBA" id="ARBA00023157"/>
    </source>
</evidence>
<dbReference type="GO" id="GO:0000139">
    <property type="term" value="C:Golgi membrane"/>
    <property type="evidence" value="ECO:0007669"/>
    <property type="project" value="UniProtKB-SubCell"/>
</dbReference>
<dbReference type="GO" id="GO:0005509">
    <property type="term" value="F:calcium ion binding"/>
    <property type="evidence" value="ECO:0007669"/>
    <property type="project" value="InterPro"/>
</dbReference>
<sequence>MMLHAWNNYKLFAWGKNELSPISKKPYDDGVFGHFNIGATIIDALDTLYLMNLTREYEEGRNWIATEFSLDDVDAFISVFETNIRFLGGLLSLYALTGDGLFKEKAKYVADKLLPAFKSPTGIPFTRVNFKTGKIEGGSSILSDFGTISLEFIYLSSITGDSTYKNIVDRIKIFLNTIEKPYSLYPTWLDPINGTWDSTISTMGGLGDSFYEYLLKTWIQSNKTDKMSQQMFNEAMKGVKNFMVKANPDNFTYLSGVVSIFPDFRMEHLACFAGGMFALASNTTIDSSSSSQFLKLAEELTNTCHALYQMTNTGLGPEASYLKESIKRDPAKKLQILFDSKYILRPETIESYFYLWRITNNPMYRDWGWEVVNSIEKYCRTPNGYSGVQNVFNDDPVYDDIQQSFFLAETLKYLYLLFSEDHILSLNEWVFNTEAHPLPILENLLL</sequence>
<proteinExistence type="inferred from homology"/>
<dbReference type="InterPro" id="IPR050749">
    <property type="entry name" value="Glycosyl_Hydrolase_47"/>
</dbReference>
<comment type="pathway">
    <text evidence="3">Protein modification; protein glycosylation.</text>
</comment>
<evidence type="ECO:0000256" key="12">
    <source>
        <dbReference type="ARBA" id="ARBA00023136"/>
    </source>
</evidence>
<dbReference type="GO" id="GO:0005783">
    <property type="term" value="C:endoplasmic reticulum"/>
    <property type="evidence" value="ECO:0007669"/>
    <property type="project" value="TreeGrafter"/>
</dbReference>
<evidence type="ECO:0000256" key="5">
    <source>
        <dbReference type="ARBA" id="ARBA00022692"/>
    </source>
</evidence>
<keyword evidence="8 19" id="KW-0106">Calcium</keyword>
<feature type="active site" evidence="18">
    <location>
        <position position="347"/>
    </location>
</feature>
<dbReference type="InterPro" id="IPR012341">
    <property type="entry name" value="6hp_glycosidase-like_sf"/>
</dbReference>
<evidence type="ECO:0000256" key="20">
    <source>
        <dbReference type="PIRSR" id="PIRSR601382-3"/>
    </source>
</evidence>
<evidence type="ECO:0000256" key="10">
    <source>
        <dbReference type="ARBA" id="ARBA00022989"/>
    </source>
</evidence>
<dbReference type="VEuPathDB" id="VectorBase:CSON015578"/>
<dbReference type="PRINTS" id="PR00747">
    <property type="entry name" value="GLYHDRLASE47"/>
</dbReference>
<dbReference type="EC" id="3.2.1.-" evidence="21"/>
<dbReference type="EMBL" id="UFQT01000999">
    <property type="protein sequence ID" value="SSX28390.1"/>
    <property type="molecule type" value="Genomic_DNA"/>
</dbReference>
<dbReference type="GO" id="GO:0006491">
    <property type="term" value="P:N-glycan processing"/>
    <property type="evidence" value="ECO:0007669"/>
    <property type="project" value="UniProtKB-ARBA"/>
</dbReference>
<dbReference type="PANTHER" id="PTHR11742:SF6">
    <property type="entry name" value="MANNOSYL-OLIGOSACCHARIDE ALPHA-1,2-MANNOSIDASE IA-RELATED"/>
    <property type="match status" value="1"/>
</dbReference>
<accession>A0A336MEL7</accession>
<dbReference type="GO" id="GO:0005975">
    <property type="term" value="P:carbohydrate metabolic process"/>
    <property type="evidence" value="ECO:0007669"/>
    <property type="project" value="InterPro"/>
</dbReference>
<comment type="cofactor">
    <cofactor evidence="1 19">
        <name>Ca(2+)</name>
        <dbReference type="ChEBI" id="CHEBI:29108"/>
    </cofactor>
</comment>
<evidence type="ECO:0000256" key="2">
    <source>
        <dbReference type="ARBA" id="ARBA00004323"/>
    </source>
</evidence>
<dbReference type="InterPro" id="IPR001382">
    <property type="entry name" value="Glyco_hydro_47"/>
</dbReference>
<evidence type="ECO:0000256" key="6">
    <source>
        <dbReference type="ARBA" id="ARBA00022723"/>
    </source>
</evidence>